<protein>
    <submittedName>
        <fullName evidence="1">Uncharacterized protein</fullName>
    </submittedName>
</protein>
<name>A0A1G5R0L7_PHOLU</name>
<sequence>MSHIEPLDQLYLLNRELMEHADNFTAPVITIGGQAIHYWVTWYYNNYSVKPLSEYITSNDVDFSARKIDVEAIAKALNVSIQHNENNPPPAIAIFALKNKDTGKIKEYKNKLFVNKQIYNEKHIEIPNVVDIIDWPAGFELSDFQANKLSLNTEVFYIPITDLKYTPHYNVRIINPIACMKSRFFNVYSKVKTDIIQEVERIKALCIPVLIFLYEKFEKYDFREAKRYFYKFLEIVENTYYKRLQVEYNIRLDKVLEEFYNVLLESYGDFCVPSMFMENEFPSIIKRVNNKMNRKKLQIYAQNIIKKENI</sequence>
<dbReference type="RefSeq" id="WP_049584474.1">
    <property type="nucleotide sequence ID" value="NZ_CAWQXX010000040.1"/>
</dbReference>
<evidence type="ECO:0000313" key="2">
    <source>
        <dbReference type="Proteomes" id="UP000183223"/>
    </source>
</evidence>
<gene>
    <name evidence="1" type="ORF">SAMN02982990_02776</name>
</gene>
<dbReference type="OrthoDB" id="6502222at2"/>
<dbReference type="EMBL" id="FMWJ01000012">
    <property type="protein sequence ID" value="SCZ67572.1"/>
    <property type="molecule type" value="Genomic_DNA"/>
</dbReference>
<dbReference type="Proteomes" id="UP000183223">
    <property type="component" value="Unassembled WGS sequence"/>
</dbReference>
<dbReference type="AlphaFoldDB" id="A0A1G5R0L7"/>
<accession>A0A1G5R0L7</accession>
<proteinExistence type="predicted"/>
<reference evidence="2" key="1">
    <citation type="submission" date="2016-10" db="EMBL/GenBank/DDBJ databases">
        <authorList>
            <person name="Varghese N."/>
            <person name="Submissions S."/>
        </authorList>
    </citation>
    <scope>NUCLEOTIDE SEQUENCE [LARGE SCALE GENOMIC DNA]</scope>
    <source>
        <strain evidence="2">ATCC 29999</strain>
    </source>
</reference>
<dbReference type="GeneID" id="45657370"/>
<organism evidence="1 2">
    <name type="scientific">Photorhabdus luminescens</name>
    <name type="common">Xenorhabdus luminescens</name>
    <dbReference type="NCBI Taxonomy" id="29488"/>
    <lineage>
        <taxon>Bacteria</taxon>
        <taxon>Pseudomonadati</taxon>
        <taxon>Pseudomonadota</taxon>
        <taxon>Gammaproteobacteria</taxon>
        <taxon>Enterobacterales</taxon>
        <taxon>Morganellaceae</taxon>
        <taxon>Photorhabdus</taxon>
    </lineage>
</organism>
<evidence type="ECO:0000313" key="1">
    <source>
        <dbReference type="EMBL" id="SCZ67572.1"/>
    </source>
</evidence>
<keyword evidence="2" id="KW-1185">Reference proteome</keyword>